<dbReference type="InterPro" id="IPR036866">
    <property type="entry name" value="RibonucZ/Hydroxyglut_hydro"/>
</dbReference>
<proteinExistence type="predicted"/>
<organism evidence="2 3">
    <name type="scientific">Aestuariispira insulae</name>
    <dbReference type="NCBI Taxonomy" id="1461337"/>
    <lineage>
        <taxon>Bacteria</taxon>
        <taxon>Pseudomonadati</taxon>
        <taxon>Pseudomonadota</taxon>
        <taxon>Alphaproteobacteria</taxon>
        <taxon>Rhodospirillales</taxon>
        <taxon>Kiloniellaceae</taxon>
        <taxon>Aestuariispira</taxon>
    </lineage>
</organism>
<evidence type="ECO:0000259" key="1">
    <source>
        <dbReference type="SMART" id="SM00849"/>
    </source>
</evidence>
<feature type="domain" description="Metallo-beta-lactamase" evidence="1">
    <location>
        <begin position="18"/>
        <end position="211"/>
    </location>
</feature>
<dbReference type="PANTHER" id="PTHR42663:SF6">
    <property type="entry name" value="HYDROLASE C777.06C-RELATED"/>
    <property type="match status" value="1"/>
</dbReference>
<dbReference type="Proteomes" id="UP000256845">
    <property type="component" value="Unassembled WGS sequence"/>
</dbReference>
<evidence type="ECO:0000313" key="3">
    <source>
        <dbReference type="Proteomes" id="UP000256845"/>
    </source>
</evidence>
<dbReference type="Pfam" id="PF12706">
    <property type="entry name" value="Lactamase_B_2"/>
    <property type="match status" value="1"/>
</dbReference>
<dbReference type="Gene3D" id="3.60.15.10">
    <property type="entry name" value="Ribonuclease Z/Hydroxyacylglutathione hydrolase-like"/>
    <property type="match status" value="1"/>
</dbReference>
<sequence>MGLGWGDCDPDEPRNRRKRASVLVEEGGQTILVDTGPDCREQLLMADVKRLDAIFYTHAHADHCHGIDDLRWLCHVMGEAIEVYGDALTLQQLQERFDYCFTPLDPRANRYYYKPVLNPNEIKGPVKIGPVKVTAFDQDHGHSITLGYRFGGFAYSTDVVRLNDAAFDALADVDTWVVDALQPHEHPTHAHLERTLEWIDRVKPRRAILTHMNTRMDYQWLVNNLPDGVEPAFDGMILDI</sequence>
<dbReference type="AlphaFoldDB" id="A0A3D9HNL0"/>
<name>A0A3D9HNL0_9PROT</name>
<evidence type="ECO:0000313" key="2">
    <source>
        <dbReference type="EMBL" id="RED51087.1"/>
    </source>
</evidence>
<accession>A0A3D9HNL0</accession>
<keyword evidence="3" id="KW-1185">Reference proteome</keyword>
<dbReference type="InterPro" id="IPR001279">
    <property type="entry name" value="Metallo-B-lactamas"/>
</dbReference>
<dbReference type="SMART" id="SM00849">
    <property type="entry name" value="Lactamase_B"/>
    <property type="match status" value="1"/>
</dbReference>
<reference evidence="2 3" key="1">
    <citation type="submission" date="2018-07" db="EMBL/GenBank/DDBJ databases">
        <title>Genomic Encyclopedia of Type Strains, Phase III (KMG-III): the genomes of soil and plant-associated and newly described type strains.</title>
        <authorList>
            <person name="Whitman W."/>
        </authorList>
    </citation>
    <scope>NUCLEOTIDE SEQUENCE [LARGE SCALE GENOMIC DNA]</scope>
    <source>
        <strain evidence="2 3">CECT 8488</strain>
    </source>
</reference>
<dbReference type="SUPFAM" id="SSF56281">
    <property type="entry name" value="Metallo-hydrolase/oxidoreductase"/>
    <property type="match status" value="1"/>
</dbReference>
<protein>
    <submittedName>
        <fullName evidence="2">Phosphoribosyl 1,2-cyclic phosphate phosphodiesterase</fullName>
    </submittedName>
</protein>
<dbReference type="PANTHER" id="PTHR42663">
    <property type="entry name" value="HYDROLASE C777.06C-RELATED-RELATED"/>
    <property type="match status" value="1"/>
</dbReference>
<dbReference type="CDD" id="cd16279">
    <property type="entry name" value="metallo-hydrolase-like_MBL-fold"/>
    <property type="match status" value="1"/>
</dbReference>
<dbReference type="EMBL" id="QRDW01000004">
    <property type="protein sequence ID" value="RED51087.1"/>
    <property type="molecule type" value="Genomic_DNA"/>
</dbReference>
<gene>
    <name evidence="2" type="ORF">DFP90_104367</name>
</gene>
<comment type="caution">
    <text evidence="2">The sequence shown here is derived from an EMBL/GenBank/DDBJ whole genome shotgun (WGS) entry which is preliminary data.</text>
</comment>